<dbReference type="Proteomes" id="UP001057402">
    <property type="component" value="Chromosome 4"/>
</dbReference>
<reference evidence="2" key="1">
    <citation type="journal article" date="2023" name="Front. Plant Sci.">
        <title>Chromosomal-level genome assembly of Melastoma candidum provides insights into trichome evolution.</title>
        <authorList>
            <person name="Zhong Y."/>
            <person name="Wu W."/>
            <person name="Sun C."/>
            <person name="Zou P."/>
            <person name="Liu Y."/>
            <person name="Dai S."/>
            <person name="Zhou R."/>
        </authorList>
    </citation>
    <scope>NUCLEOTIDE SEQUENCE [LARGE SCALE GENOMIC DNA]</scope>
</reference>
<protein>
    <submittedName>
        <fullName evidence="1">Uncharacterized protein</fullName>
    </submittedName>
</protein>
<comment type="caution">
    <text evidence="1">The sequence shown here is derived from an EMBL/GenBank/DDBJ whole genome shotgun (WGS) entry which is preliminary data.</text>
</comment>
<gene>
    <name evidence="1" type="ORF">MLD38_014374</name>
</gene>
<organism evidence="1 2">
    <name type="scientific">Melastoma candidum</name>
    <dbReference type="NCBI Taxonomy" id="119954"/>
    <lineage>
        <taxon>Eukaryota</taxon>
        <taxon>Viridiplantae</taxon>
        <taxon>Streptophyta</taxon>
        <taxon>Embryophyta</taxon>
        <taxon>Tracheophyta</taxon>
        <taxon>Spermatophyta</taxon>
        <taxon>Magnoliopsida</taxon>
        <taxon>eudicotyledons</taxon>
        <taxon>Gunneridae</taxon>
        <taxon>Pentapetalae</taxon>
        <taxon>rosids</taxon>
        <taxon>malvids</taxon>
        <taxon>Myrtales</taxon>
        <taxon>Melastomataceae</taxon>
        <taxon>Melastomatoideae</taxon>
        <taxon>Melastomateae</taxon>
        <taxon>Melastoma</taxon>
    </lineage>
</organism>
<accession>A0ACB9RCI7</accession>
<sequence>MSEKDLSASMNVRIMGDGEDTIVLSHGYGADQSVWQKTAPALSKHFRVFLFDWCFSGSVMESNLYDPDKHSSYEAFADDLNLLLDENGLSSTIFIGHSMSGMIGCIASVKRPDLFKRLVLLGASPRYQNMDGYEGGFASEQIEEMMLNLEMNYDGWASFFANLVVGSNDPPSVNVFLSCLLRMNHDVALPMAKTVFYCDQREFLHRVTTPCTIIQVSNDIVVPNSVAYLMHDRIAGKSTVEMIDTDGHFPQLTAHEQLMDVLGGVLGFVPDHRVADLAGP</sequence>
<keyword evidence="2" id="KW-1185">Reference proteome</keyword>
<name>A0ACB9RCI7_9MYRT</name>
<evidence type="ECO:0000313" key="2">
    <source>
        <dbReference type="Proteomes" id="UP001057402"/>
    </source>
</evidence>
<dbReference type="EMBL" id="CM042883">
    <property type="protein sequence ID" value="KAI4376633.1"/>
    <property type="molecule type" value="Genomic_DNA"/>
</dbReference>
<evidence type="ECO:0000313" key="1">
    <source>
        <dbReference type="EMBL" id="KAI4376633.1"/>
    </source>
</evidence>
<proteinExistence type="predicted"/>